<organism evidence="5 6">
    <name type="scientific">Geodermatophilus telluris</name>
    <dbReference type="NCBI Taxonomy" id="1190417"/>
    <lineage>
        <taxon>Bacteria</taxon>
        <taxon>Bacillati</taxon>
        <taxon>Actinomycetota</taxon>
        <taxon>Actinomycetes</taxon>
        <taxon>Geodermatophilales</taxon>
        <taxon>Geodermatophilaceae</taxon>
        <taxon>Geodermatophilus</taxon>
    </lineage>
</organism>
<dbReference type="GO" id="GO:0031956">
    <property type="term" value="F:medium-chain fatty acid-CoA ligase activity"/>
    <property type="evidence" value="ECO:0007669"/>
    <property type="project" value="TreeGrafter"/>
</dbReference>
<gene>
    <name evidence="5" type="ORF">SAMN05660690_3968</name>
</gene>
<proteinExistence type="inferred from homology"/>
<dbReference type="STRING" id="1190417.SAMN05660690_3968"/>
<evidence type="ECO:0000256" key="2">
    <source>
        <dbReference type="ARBA" id="ARBA00022598"/>
    </source>
</evidence>
<evidence type="ECO:0000259" key="3">
    <source>
        <dbReference type="Pfam" id="PF00501"/>
    </source>
</evidence>
<dbReference type="InterPro" id="IPR000873">
    <property type="entry name" value="AMP-dep_synth/lig_dom"/>
</dbReference>
<reference evidence="6" key="1">
    <citation type="submission" date="2016-10" db="EMBL/GenBank/DDBJ databases">
        <authorList>
            <person name="Varghese N."/>
            <person name="Submissions S."/>
        </authorList>
    </citation>
    <scope>NUCLEOTIDE SEQUENCE [LARGE SCALE GENOMIC DNA]</scope>
    <source>
        <strain evidence="6">DSM 45421</strain>
    </source>
</reference>
<evidence type="ECO:0000259" key="4">
    <source>
        <dbReference type="Pfam" id="PF13193"/>
    </source>
</evidence>
<dbReference type="Pfam" id="PF13193">
    <property type="entry name" value="AMP-binding_C"/>
    <property type="match status" value="1"/>
</dbReference>
<accession>A0A1G6TPF4</accession>
<dbReference type="Gene3D" id="3.40.50.980">
    <property type="match status" value="2"/>
</dbReference>
<dbReference type="SUPFAM" id="SSF56801">
    <property type="entry name" value="Acetyl-CoA synthetase-like"/>
    <property type="match status" value="1"/>
</dbReference>
<dbReference type="AlphaFoldDB" id="A0A1G6TPF4"/>
<dbReference type="OrthoDB" id="9803968at2"/>
<dbReference type="RefSeq" id="WP_091367848.1">
    <property type="nucleotide sequence ID" value="NZ_FMZF01000006.1"/>
</dbReference>
<feature type="domain" description="AMP-binding enzyme C-terminal" evidence="4">
    <location>
        <begin position="464"/>
        <end position="541"/>
    </location>
</feature>
<dbReference type="InterPro" id="IPR020845">
    <property type="entry name" value="AMP-binding_CS"/>
</dbReference>
<evidence type="ECO:0000313" key="5">
    <source>
        <dbReference type="EMBL" id="SDD30993.1"/>
    </source>
</evidence>
<keyword evidence="2 5" id="KW-0436">Ligase</keyword>
<evidence type="ECO:0000313" key="6">
    <source>
        <dbReference type="Proteomes" id="UP000199416"/>
    </source>
</evidence>
<dbReference type="Gene3D" id="2.30.38.10">
    <property type="entry name" value="Luciferase, Domain 3"/>
    <property type="match status" value="1"/>
</dbReference>
<evidence type="ECO:0000256" key="1">
    <source>
        <dbReference type="ARBA" id="ARBA00006432"/>
    </source>
</evidence>
<dbReference type="PANTHER" id="PTHR43201">
    <property type="entry name" value="ACYL-COA SYNTHETASE"/>
    <property type="match status" value="1"/>
</dbReference>
<sequence>MTRAASPVAGGTVPWPDDLARAWTERGWWRGTALGAELLAAADAAPDAAALVDGDVRLTHRSLAARADALAGRLVDDLGLARGDRVVVQLPNCWEFVVLTVACLRAGVVPVMALPGHRQHELSHLVGHSEAAAIAVPATLRGFDHAALADELRAGSDTLRHVLVAGGPVREGHTDLTALCAEPGDPAAVRARWDADQPASRSVAVFLLSGGTTGLPKLIARTHDDYAYNARASAELCGLGPDTVYLVSLPASHNFPLACPGILGTLLAGGRVVLLRSPEPERAFATVAAEGVTVTAVVPAVAQRWLAHAAGHGAGQLSSLRLLQVGGARLADEVARTVRPVLGCTLQQVFGMAEGLLNYTRPDDPDDVVCTTQGRPLSPGDEVRVVDELDRDVPDGTPGALLTRGPYTPRGYYRAAEQNARAFTADGWYRSGDVVRRRPDGNLVVEGRDKDMINRGGEKISAEEVENLAYRLLPQVAAVAAVAMPDPVLGERVCLYAVLRPGTTLVLDDVRSALAAAGVATYTWPERLEVVEELRTTTVGKIDKKALRDDVARRLAAGPAARPAAREDAPS</sequence>
<comment type="similarity">
    <text evidence="1">Belongs to the ATP-dependent AMP-binding enzyme family.</text>
</comment>
<feature type="domain" description="AMP-dependent synthetase/ligase" evidence="3">
    <location>
        <begin position="41"/>
        <end position="413"/>
    </location>
</feature>
<dbReference type="Pfam" id="PF00501">
    <property type="entry name" value="AMP-binding"/>
    <property type="match status" value="1"/>
</dbReference>
<name>A0A1G6TPF4_9ACTN</name>
<dbReference type="Gene3D" id="3.30.300.30">
    <property type="match status" value="1"/>
</dbReference>
<dbReference type="Proteomes" id="UP000199416">
    <property type="component" value="Unassembled WGS sequence"/>
</dbReference>
<dbReference type="PROSITE" id="PS00455">
    <property type="entry name" value="AMP_BINDING"/>
    <property type="match status" value="1"/>
</dbReference>
<dbReference type="PANTHER" id="PTHR43201:SF5">
    <property type="entry name" value="MEDIUM-CHAIN ACYL-COA LIGASE ACSF2, MITOCHONDRIAL"/>
    <property type="match status" value="1"/>
</dbReference>
<keyword evidence="6" id="KW-1185">Reference proteome</keyword>
<dbReference type="EMBL" id="FMZF01000006">
    <property type="protein sequence ID" value="SDD30993.1"/>
    <property type="molecule type" value="Genomic_DNA"/>
</dbReference>
<dbReference type="GO" id="GO:0006631">
    <property type="term" value="P:fatty acid metabolic process"/>
    <property type="evidence" value="ECO:0007669"/>
    <property type="project" value="TreeGrafter"/>
</dbReference>
<dbReference type="FunFam" id="2.30.38.10:FF:000003">
    <property type="entry name" value="Vibriobactin-specific 2,3-dihydroxybenzoate-AMP ligase"/>
    <property type="match status" value="1"/>
</dbReference>
<dbReference type="InterPro" id="IPR025110">
    <property type="entry name" value="AMP-bd_C"/>
</dbReference>
<protein>
    <submittedName>
        <fullName evidence="5">2,3-dihydroxybenzoate-AMP ligase</fullName>
    </submittedName>
</protein>
<dbReference type="InterPro" id="IPR045851">
    <property type="entry name" value="AMP-bd_C_sf"/>
</dbReference>